<dbReference type="InterPro" id="IPR013520">
    <property type="entry name" value="Ribonucl_H"/>
</dbReference>
<dbReference type="GO" id="GO:0003676">
    <property type="term" value="F:nucleic acid binding"/>
    <property type="evidence" value="ECO:0007669"/>
    <property type="project" value="InterPro"/>
</dbReference>
<keyword evidence="3" id="KW-0540">Nuclease</keyword>
<keyword evidence="6" id="KW-0539">Nucleus</keyword>
<dbReference type="SMART" id="SM00479">
    <property type="entry name" value="EXOIII"/>
    <property type="match status" value="1"/>
</dbReference>
<dbReference type="Proteomes" id="UP000887540">
    <property type="component" value="Unplaced"/>
</dbReference>
<dbReference type="Gene3D" id="3.30.420.10">
    <property type="entry name" value="Ribonuclease H-like superfamily/Ribonuclease H"/>
    <property type="match status" value="1"/>
</dbReference>
<evidence type="ECO:0000256" key="5">
    <source>
        <dbReference type="ARBA" id="ARBA00022839"/>
    </source>
</evidence>
<dbReference type="AlphaFoldDB" id="A0A914C8N4"/>
<dbReference type="InterPro" id="IPR012337">
    <property type="entry name" value="RNaseH-like_sf"/>
</dbReference>
<dbReference type="InterPro" id="IPR047021">
    <property type="entry name" value="REXO1/3/4-like"/>
</dbReference>
<dbReference type="CDD" id="cd06145">
    <property type="entry name" value="REX1_like"/>
    <property type="match status" value="1"/>
</dbReference>
<dbReference type="WBParaSite" id="ACRNAN_Path_549.g2087.t1">
    <property type="protein sequence ID" value="ACRNAN_Path_549.g2087.t1"/>
    <property type="gene ID" value="ACRNAN_Path_549.g2087"/>
</dbReference>
<organism evidence="8 9">
    <name type="scientific">Acrobeloides nanus</name>
    <dbReference type="NCBI Taxonomy" id="290746"/>
    <lineage>
        <taxon>Eukaryota</taxon>
        <taxon>Metazoa</taxon>
        <taxon>Ecdysozoa</taxon>
        <taxon>Nematoda</taxon>
        <taxon>Chromadorea</taxon>
        <taxon>Rhabditida</taxon>
        <taxon>Tylenchina</taxon>
        <taxon>Cephalobomorpha</taxon>
        <taxon>Cephaloboidea</taxon>
        <taxon>Cephalobidae</taxon>
        <taxon>Acrobeloides</taxon>
    </lineage>
</organism>
<name>A0A914C8N4_9BILA</name>
<dbReference type="PANTHER" id="PTHR12801">
    <property type="entry name" value="RNA EXONUCLEASE REXO1 / RECO3 FAMILY MEMBER-RELATED"/>
    <property type="match status" value="1"/>
</dbReference>
<dbReference type="PANTHER" id="PTHR12801:SF82">
    <property type="entry name" value="RNA EXONUCLEASE 5"/>
    <property type="match status" value="1"/>
</dbReference>
<dbReference type="Pfam" id="PF00929">
    <property type="entry name" value="RNase_T"/>
    <property type="match status" value="1"/>
</dbReference>
<evidence type="ECO:0000256" key="1">
    <source>
        <dbReference type="ARBA" id="ARBA00004123"/>
    </source>
</evidence>
<dbReference type="GO" id="GO:0004527">
    <property type="term" value="F:exonuclease activity"/>
    <property type="evidence" value="ECO:0007669"/>
    <property type="project" value="UniProtKB-KW"/>
</dbReference>
<accession>A0A914C8N4</accession>
<comment type="subcellular location">
    <subcellularLocation>
        <location evidence="1">Nucleus</location>
    </subcellularLocation>
</comment>
<evidence type="ECO:0000256" key="6">
    <source>
        <dbReference type="ARBA" id="ARBA00023242"/>
    </source>
</evidence>
<keyword evidence="8" id="KW-1185">Reference proteome</keyword>
<keyword evidence="4" id="KW-0378">Hydrolase</keyword>
<proteinExistence type="inferred from homology"/>
<evidence type="ECO:0000259" key="7">
    <source>
        <dbReference type="SMART" id="SM00479"/>
    </source>
</evidence>
<dbReference type="SUPFAM" id="SSF53098">
    <property type="entry name" value="Ribonuclease H-like"/>
    <property type="match status" value="1"/>
</dbReference>
<feature type="domain" description="Exonuclease" evidence="7">
    <location>
        <begin position="223"/>
        <end position="388"/>
    </location>
</feature>
<evidence type="ECO:0000313" key="8">
    <source>
        <dbReference type="Proteomes" id="UP000887540"/>
    </source>
</evidence>
<keyword evidence="5" id="KW-0269">Exonuclease</keyword>
<dbReference type="InterPro" id="IPR034922">
    <property type="entry name" value="REX1-like_exo"/>
</dbReference>
<reference evidence="9" key="1">
    <citation type="submission" date="2022-11" db="UniProtKB">
        <authorList>
            <consortium name="WormBaseParasite"/>
        </authorList>
    </citation>
    <scope>IDENTIFICATION</scope>
</reference>
<sequence>MSNTVNRRKHALQMLIDTEEAGASEESCYVDDACPNKKSKEKEPKQQKNAKTGIEFRLERLNGRLPGNIELANLLHYCLIGSPVEKPSWTIFKNWKGFLQTVFFRVNCNQDYVDNSYESFKYINNFFNKDWTKLDLSVSNRDEFWRDVTNVRRSLGLEIKAKLEGKTDPLLFHLDANIRLKLLLSLQEMISLQHPFPNQGLEDPRIKIIPTKQKYRKVTEKSPIFTLDCEMCMTKYGDAELTRISMMDENGKIVMDSLVKPSNEITDYLTVYSGITPEVMKDVNITLEDIQKAISLILPDDAILCGHSLEFDLRAMRMSHPYIIDVGALYDLKGKTRSRTSLKTLAQVFLRKEIQDETIGHCSVEDALATLELLQLKFKNDYCTRYLNLIPTLGLPKEKAANTTRSSDAVQATDADAKLESKEIAEVTEELIKTSPIVPKFCARCDTKIGTNCIAKGCKCANLTPEICVRCHVSDIEKKKRDEPAHIIDENEEFLEWREAVTVEQFKSSVITDYVAEYSKKGTKTILAAFKNPEQFVNEEKICHLLNSANFNTIQEYVDAVKPNIMEHRLCLLERDCDSSSVPYPILDKAVKDLIGASSKNSLIIFMLESPEKSILYAKSKNY</sequence>
<evidence type="ECO:0000256" key="3">
    <source>
        <dbReference type="ARBA" id="ARBA00022722"/>
    </source>
</evidence>
<protein>
    <submittedName>
        <fullName evidence="9">Exonuclease domain-containing protein</fullName>
    </submittedName>
</protein>
<evidence type="ECO:0000256" key="4">
    <source>
        <dbReference type="ARBA" id="ARBA00022801"/>
    </source>
</evidence>
<dbReference type="InterPro" id="IPR036397">
    <property type="entry name" value="RNaseH_sf"/>
</dbReference>
<evidence type="ECO:0000256" key="2">
    <source>
        <dbReference type="ARBA" id="ARBA00006357"/>
    </source>
</evidence>
<dbReference type="GO" id="GO:0005634">
    <property type="term" value="C:nucleus"/>
    <property type="evidence" value="ECO:0007669"/>
    <property type="project" value="UniProtKB-SubCell"/>
</dbReference>
<dbReference type="FunFam" id="3.30.420.10:FF:000019">
    <property type="entry name" value="RNA exonuclease NEF-sp"/>
    <property type="match status" value="1"/>
</dbReference>
<evidence type="ECO:0000313" key="9">
    <source>
        <dbReference type="WBParaSite" id="ACRNAN_Path_549.g2087.t1"/>
    </source>
</evidence>
<comment type="similarity">
    <text evidence="2">Belongs to the REXO1/REXO3 family.</text>
</comment>